<accession>A0A0R1HSR9</accession>
<dbReference type="Gene3D" id="3.40.718.10">
    <property type="entry name" value="Isopropylmalate Dehydrogenase"/>
    <property type="match status" value="1"/>
</dbReference>
<evidence type="ECO:0000313" key="11">
    <source>
        <dbReference type="EMBL" id="KRK46513.1"/>
    </source>
</evidence>
<dbReference type="AlphaFoldDB" id="A0A0R1HSR9"/>
<reference evidence="11 12" key="1">
    <citation type="journal article" date="2015" name="Genome Announc.">
        <title>Expanding the biotechnology potential of lactobacilli through comparative genomics of 213 strains and associated genera.</title>
        <authorList>
            <person name="Sun Z."/>
            <person name="Harris H.M."/>
            <person name="McCann A."/>
            <person name="Guo C."/>
            <person name="Argimon S."/>
            <person name="Zhang W."/>
            <person name="Yang X."/>
            <person name="Jeffery I.B."/>
            <person name="Cooney J.C."/>
            <person name="Kagawa T.F."/>
            <person name="Liu W."/>
            <person name="Song Y."/>
            <person name="Salvetti E."/>
            <person name="Wrobel A."/>
            <person name="Rasinkangas P."/>
            <person name="Parkhill J."/>
            <person name="Rea M.C."/>
            <person name="O'Sullivan O."/>
            <person name="Ritari J."/>
            <person name="Douillard F.P."/>
            <person name="Paul Ross R."/>
            <person name="Yang R."/>
            <person name="Briner A.E."/>
            <person name="Felis G.E."/>
            <person name="de Vos W.M."/>
            <person name="Barrangou R."/>
            <person name="Klaenhammer T.R."/>
            <person name="Caufield P.W."/>
            <person name="Cui Y."/>
            <person name="Zhang H."/>
            <person name="O'Toole P.W."/>
        </authorList>
    </citation>
    <scope>NUCLEOTIDE SEQUENCE [LARGE SCALE GENOMIC DNA]</scope>
    <source>
        <strain evidence="11 12">DSM 15638</strain>
    </source>
</reference>
<evidence type="ECO:0000256" key="9">
    <source>
        <dbReference type="ARBA" id="ARBA00046608"/>
    </source>
</evidence>
<comment type="subunit">
    <text evidence="9 10">Homodimer. Probably interacts with PlsY.</text>
</comment>
<evidence type="ECO:0000313" key="12">
    <source>
        <dbReference type="Proteomes" id="UP000051450"/>
    </source>
</evidence>
<keyword evidence="4 10" id="KW-0808">Transferase</keyword>
<keyword evidence="7 10" id="KW-1208">Phospholipid metabolism</keyword>
<dbReference type="Proteomes" id="UP000051450">
    <property type="component" value="Unassembled WGS sequence"/>
</dbReference>
<dbReference type="EC" id="2.3.1.274" evidence="8 10"/>
<comment type="pathway">
    <text evidence="10">Lipid metabolism; phospholipid metabolism.</text>
</comment>
<dbReference type="EMBL" id="AZDI01000001">
    <property type="protein sequence ID" value="KRK46513.1"/>
    <property type="molecule type" value="Genomic_DNA"/>
</dbReference>
<keyword evidence="3 10" id="KW-0444">Lipid biosynthesis</keyword>
<dbReference type="InterPro" id="IPR003664">
    <property type="entry name" value="FA_synthesis"/>
</dbReference>
<dbReference type="PATRIC" id="fig|1423719.4.peg.138"/>
<proteinExistence type="inferred from homology"/>
<dbReference type="PANTHER" id="PTHR30100:SF1">
    <property type="entry name" value="PHOSPHATE ACYLTRANSFERASE"/>
    <property type="match status" value="1"/>
</dbReference>
<dbReference type="PANTHER" id="PTHR30100">
    <property type="entry name" value="FATTY ACID/PHOSPHOLIPID SYNTHESIS PROTEIN PLSX"/>
    <property type="match status" value="1"/>
</dbReference>
<keyword evidence="6 10" id="KW-0594">Phospholipid biosynthesis</keyword>
<keyword evidence="2 10" id="KW-0963">Cytoplasm</keyword>
<comment type="caution">
    <text evidence="11">The sequence shown here is derived from an EMBL/GenBank/DDBJ whole genome shotgun (WGS) entry which is preliminary data.</text>
</comment>
<comment type="similarity">
    <text evidence="10">Belongs to the PlsX family.</text>
</comment>
<dbReference type="STRING" id="1423719.FC66_GL000136"/>
<organism evidence="11 12">
    <name type="scientific">Dellaglioa algida DSM 15638</name>
    <dbReference type="NCBI Taxonomy" id="1423719"/>
    <lineage>
        <taxon>Bacteria</taxon>
        <taxon>Bacillati</taxon>
        <taxon>Bacillota</taxon>
        <taxon>Bacilli</taxon>
        <taxon>Lactobacillales</taxon>
        <taxon>Lactobacillaceae</taxon>
        <taxon>Dellaglioa</taxon>
    </lineage>
</organism>
<dbReference type="HAMAP" id="MF_00019">
    <property type="entry name" value="PlsX"/>
    <property type="match status" value="1"/>
</dbReference>
<dbReference type="NCBIfam" id="TIGR00182">
    <property type="entry name" value="plsX"/>
    <property type="match status" value="1"/>
</dbReference>
<dbReference type="GO" id="GO:0043811">
    <property type="term" value="F:phosphate:acyl-[acyl carrier protein] acyltransferase activity"/>
    <property type="evidence" value="ECO:0007669"/>
    <property type="project" value="UniProtKB-UniRule"/>
</dbReference>
<evidence type="ECO:0000256" key="5">
    <source>
        <dbReference type="ARBA" id="ARBA00023098"/>
    </source>
</evidence>
<name>A0A0R1HSR9_9LACO</name>
<evidence type="ECO:0000256" key="10">
    <source>
        <dbReference type="HAMAP-Rule" id="MF_00019"/>
    </source>
</evidence>
<dbReference type="GO" id="GO:0008654">
    <property type="term" value="P:phospholipid biosynthetic process"/>
    <property type="evidence" value="ECO:0007669"/>
    <property type="project" value="UniProtKB-KW"/>
</dbReference>
<dbReference type="Pfam" id="PF02504">
    <property type="entry name" value="FA_synthesis"/>
    <property type="match status" value="1"/>
</dbReference>
<dbReference type="GO" id="GO:0006633">
    <property type="term" value="P:fatty acid biosynthetic process"/>
    <property type="evidence" value="ECO:0007669"/>
    <property type="project" value="UniProtKB-UniRule"/>
</dbReference>
<gene>
    <name evidence="10" type="primary">plsX</name>
    <name evidence="11" type="ORF">FC66_GL000136</name>
</gene>
<evidence type="ECO:0000256" key="4">
    <source>
        <dbReference type="ARBA" id="ARBA00022679"/>
    </source>
</evidence>
<evidence type="ECO:0000256" key="3">
    <source>
        <dbReference type="ARBA" id="ARBA00022516"/>
    </source>
</evidence>
<evidence type="ECO:0000256" key="6">
    <source>
        <dbReference type="ARBA" id="ARBA00023209"/>
    </source>
</evidence>
<evidence type="ECO:0000256" key="8">
    <source>
        <dbReference type="ARBA" id="ARBA00024069"/>
    </source>
</evidence>
<protein>
    <recommendedName>
        <fullName evidence="8 10">Phosphate acyltransferase</fullName>
        <ecNumber evidence="8 10">2.3.1.274</ecNumber>
    </recommendedName>
    <alternativeName>
        <fullName evidence="10">Acyl-ACP phosphotransacylase</fullName>
    </alternativeName>
    <alternativeName>
        <fullName evidence="10">Acyl-[acyl-carrier-protein]--phosphate acyltransferase</fullName>
    </alternativeName>
    <alternativeName>
        <fullName evidence="10">Phosphate-acyl-ACP acyltransferase</fullName>
    </alternativeName>
</protein>
<evidence type="ECO:0000256" key="1">
    <source>
        <dbReference type="ARBA" id="ARBA00001232"/>
    </source>
</evidence>
<dbReference type="OrthoDB" id="9806408at2"/>
<dbReference type="GO" id="GO:0005737">
    <property type="term" value="C:cytoplasm"/>
    <property type="evidence" value="ECO:0007669"/>
    <property type="project" value="UniProtKB-SubCell"/>
</dbReference>
<dbReference type="PIRSF" id="PIRSF002465">
    <property type="entry name" value="Phsphlp_syn_PlsX"/>
    <property type="match status" value="1"/>
</dbReference>
<comment type="subcellular location">
    <subcellularLocation>
        <location evidence="10">Cytoplasm</location>
    </subcellularLocation>
    <text evidence="10">Associated with the membrane possibly through PlsY.</text>
</comment>
<dbReference type="SUPFAM" id="SSF53659">
    <property type="entry name" value="Isocitrate/Isopropylmalate dehydrogenase-like"/>
    <property type="match status" value="1"/>
</dbReference>
<dbReference type="RefSeq" id="WP_057973458.1">
    <property type="nucleotide sequence ID" value="NZ_AZDI01000001.1"/>
</dbReference>
<sequence>MKLAVDAMGGDFAPQSVVEGVERARNDDNTIQFTLYGDEKRIREFLNDDTNIAIVHTDEEIDGNDEPVKAIRSKKNASMVLAAQSVKDGENDAIFSCGNTGALLAAGLFVIGRIKGISRPGLMATLPVMSNDGTVNLLDAGANAESKPEHLHQYAVLGNYYAKNVRHIEKPKIGLLNNGSEPHKGNKVTQEAYQLLLNDPEINFVGNIESNDLLSGKADIIVSDGFTGNAVLKSVEGTALGMFSLLKNAIMSGGLRAKIGALLLKPSLKQLKNKMDSPKYGGAVLLGVKAPVVKAHGSSKAESIYYTIKQTNDMVNANMVPNIVDYFEKETDKTQN</sequence>
<evidence type="ECO:0000256" key="2">
    <source>
        <dbReference type="ARBA" id="ARBA00022490"/>
    </source>
</evidence>
<dbReference type="UniPathway" id="UPA00085"/>
<dbReference type="InterPro" id="IPR012281">
    <property type="entry name" value="Phospholipid_synth_PlsX-like"/>
</dbReference>
<comment type="function">
    <text evidence="10">Catalyzes the reversible formation of acyl-phosphate (acyl-PO(4)) from acyl-[acyl-carrier-protein] (acyl-ACP). This enzyme utilizes acyl-ACP as fatty acyl donor, but not acyl-CoA.</text>
</comment>
<keyword evidence="5 10" id="KW-0443">Lipid metabolism</keyword>
<keyword evidence="12" id="KW-1185">Reference proteome</keyword>
<evidence type="ECO:0000256" key="7">
    <source>
        <dbReference type="ARBA" id="ARBA00023264"/>
    </source>
</evidence>
<comment type="catalytic activity">
    <reaction evidence="1 10">
        <text>a fatty acyl-[ACP] + phosphate = an acyl phosphate + holo-[ACP]</text>
        <dbReference type="Rhea" id="RHEA:42292"/>
        <dbReference type="Rhea" id="RHEA-COMP:9685"/>
        <dbReference type="Rhea" id="RHEA-COMP:14125"/>
        <dbReference type="ChEBI" id="CHEBI:43474"/>
        <dbReference type="ChEBI" id="CHEBI:59918"/>
        <dbReference type="ChEBI" id="CHEBI:64479"/>
        <dbReference type="ChEBI" id="CHEBI:138651"/>
        <dbReference type="EC" id="2.3.1.274"/>
    </reaction>
</comment>